<comment type="caution">
    <text evidence="4">The sequence shown here is derived from an EMBL/GenBank/DDBJ whole genome shotgun (WGS) entry which is preliminary data.</text>
</comment>
<dbReference type="PRINTS" id="PR01415">
    <property type="entry name" value="ANKYRIN"/>
</dbReference>
<gene>
    <name evidence="4" type="ORF">C7999DRAFT_36712</name>
</gene>
<keyword evidence="5" id="KW-1185">Reference proteome</keyword>
<proteinExistence type="predicted"/>
<dbReference type="InterPro" id="IPR036770">
    <property type="entry name" value="Ankyrin_rpt-contain_sf"/>
</dbReference>
<dbReference type="Pfam" id="PF12796">
    <property type="entry name" value="Ank_2"/>
    <property type="match status" value="2"/>
</dbReference>
<dbReference type="PANTHER" id="PTHR24166:SF48">
    <property type="entry name" value="PROTEIN VAPYRIN"/>
    <property type="match status" value="1"/>
</dbReference>
<keyword evidence="2 3" id="KW-0040">ANK repeat</keyword>
<evidence type="ECO:0000256" key="2">
    <source>
        <dbReference type="ARBA" id="ARBA00023043"/>
    </source>
</evidence>
<evidence type="ECO:0000313" key="5">
    <source>
        <dbReference type="Proteomes" id="UP001303647"/>
    </source>
</evidence>
<dbReference type="AlphaFoldDB" id="A0AAN7CJV7"/>
<dbReference type="Proteomes" id="UP001303647">
    <property type="component" value="Unassembled WGS sequence"/>
</dbReference>
<dbReference type="SMART" id="SM00248">
    <property type="entry name" value="ANK"/>
    <property type="match status" value="5"/>
</dbReference>
<keyword evidence="1" id="KW-0677">Repeat</keyword>
<feature type="repeat" description="ANK" evidence="3">
    <location>
        <begin position="459"/>
        <end position="491"/>
    </location>
</feature>
<dbReference type="PANTHER" id="PTHR24166">
    <property type="entry name" value="ROLLING PEBBLES, ISOFORM B"/>
    <property type="match status" value="1"/>
</dbReference>
<dbReference type="PROSITE" id="PS50088">
    <property type="entry name" value="ANK_REPEAT"/>
    <property type="match status" value="4"/>
</dbReference>
<evidence type="ECO:0000256" key="3">
    <source>
        <dbReference type="PROSITE-ProRule" id="PRU00023"/>
    </source>
</evidence>
<dbReference type="InterPro" id="IPR002110">
    <property type="entry name" value="Ankyrin_rpt"/>
</dbReference>
<dbReference type="Gene3D" id="1.25.40.20">
    <property type="entry name" value="Ankyrin repeat-containing domain"/>
    <property type="match status" value="3"/>
</dbReference>
<evidence type="ECO:0000256" key="1">
    <source>
        <dbReference type="ARBA" id="ARBA00022737"/>
    </source>
</evidence>
<evidence type="ECO:0000313" key="4">
    <source>
        <dbReference type="EMBL" id="KAK4242966.1"/>
    </source>
</evidence>
<dbReference type="PROSITE" id="PS50297">
    <property type="entry name" value="ANK_REP_REGION"/>
    <property type="match status" value="4"/>
</dbReference>
<feature type="repeat" description="ANK" evidence="3">
    <location>
        <begin position="525"/>
        <end position="557"/>
    </location>
</feature>
<dbReference type="SUPFAM" id="SSF48403">
    <property type="entry name" value="Ankyrin repeat"/>
    <property type="match status" value="1"/>
</dbReference>
<dbReference type="EMBL" id="MU857969">
    <property type="protein sequence ID" value="KAK4242966.1"/>
    <property type="molecule type" value="Genomic_DNA"/>
</dbReference>
<accession>A0AAN7CJV7</accession>
<feature type="non-terminal residue" evidence="4">
    <location>
        <position position="574"/>
    </location>
</feature>
<name>A0AAN7CJV7_9PEZI</name>
<feature type="repeat" description="ANK" evidence="3">
    <location>
        <begin position="426"/>
        <end position="458"/>
    </location>
</feature>
<protein>
    <submittedName>
        <fullName evidence="4">Ankyrin repeat-containing domain protein</fullName>
    </submittedName>
</protein>
<sequence>MALGQRCFTCFVDALDECDELEVRDMVQFFEELAENATEEGIRFRICFSSRPYPYIDIQRGILLTLEKESGHEADLKQYVKSRLRITHLPLFEELQCQILEKASGIFMWVVLVVEIVNNESSHGALALRKMLSETPAELSKLFRSMLARDKHRTESLQLCILWILLAKRPLSPAEFRHALWAGLLEQGLADAELPDDTSMNSVKLVASSSKGLAEITKSKQPTVQFIHESVRDFLVKEKGIQDLWPELGFDWEGPGHEILKRCCATYLYHPRVQATIIALEDGDDKQNDMVKKCSFLKYAGQQVLHHANAAAPVVAQDLFLTQFFASGGARVINHLEEFKVRQYGPGATPLYVLADRGLGNLVRIQMEKERATNVPGERYRYPLFAALANGHKSAVAALLGVSSTVHNGVDITEGFNYRKNLRGHQGRTPLSWAAQEGRLNIVELLIQGGADIDGMDEKEYTPLHRASDNGHETIARLLIDKGADVNAQDVHGLTALIMASRNGHEAIVRLLIEEGADVNAQGRNESTALIMALENGHEAIVRLLIENGADVNAQSRNKSTALIMALENGHEAI</sequence>
<organism evidence="4 5">
    <name type="scientific">Corynascus novoguineensis</name>
    <dbReference type="NCBI Taxonomy" id="1126955"/>
    <lineage>
        <taxon>Eukaryota</taxon>
        <taxon>Fungi</taxon>
        <taxon>Dikarya</taxon>
        <taxon>Ascomycota</taxon>
        <taxon>Pezizomycotina</taxon>
        <taxon>Sordariomycetes</taxon>
        <taxon>Sordariomycetidae</taxon>
        <taxon>Sordariales</taxon>
        <taxon>Chaetomiaceae</taxon>
        <taxon>Corynascus</taxon>
    </lineage>
</organism>
<reference evidence="4" key="2">
    <citation type="submission" date="2023-05" db="EMBL/GenBank/DDBJ databases">
        <authorList>
            <consortium name="Lawrence Berkeley National Laboratory"/>
            <person name="Steindorff A."/>
            <person name="Hensen N."/>
            <person name="Bonometti L."/>
            <person name="Westerberg I."/>
            <person name="Brannstrom I.O."/>
            <person name="Guillou S."/>
            <person name="Cros-Aarteil S."/>
            <person name="Calhoun S."/>
            <person name="Haridas S."/>
            <person name="Kuo A."/>
            <person name="Mondo S."/>
            <person name="Pangilinan J."/>
            <person name="Riley R."/>
            <person name="Labutti K."/>
            <person name="Andreopoulos B."/>
            <person name="Lipzen A."/>
            <person name="Chen C."/>
            <person name="Yanf M."/>
            <person name="Daum C."/>
            <person name="Ng V."/>
            <person name="Clum A."/>
            <person name="Ohm R."/>
            <person name="Martin F."/>
            <person name="Silar P."/>
            <person name="Natvig D."/>
            <person name="Lalanne C."/>
            <person name="Gautier V."/>
            <person name="Ament-Velasquez S.L."/>
            <person name="Kruys A."/>
            <person name="Hutchinson M.I."/>
            <person name="Powell A.J."/>
            <person name="Barry K."/>
            <person name="Miller A.N."/>
            <person name="Grigoriev I.V."/>
            <person name="Debuchy R."/>
            <person name="Gladieux P."/>
            <person name="Thoren M.H."/>
            <person name="Johannesson H."/>
        </authorList>
    </citation>
    <scope>NUCLEOTIDE SEQUENCE</scope>
    <source>
        <strain evidence="4">CBS 359.72</strain>
    </source>
</reference>
<dbReference type="InterPro" id="IPR050889">
    <property type="entry name" value="Dendritic_Spine_Reg/Scaffold"/>
</dbReference>
<feature type="repeat" description="ANK" evidence="3">
    <location>
        <begin position="492"/>
        <end position="524"/>
    </location>
</feature>
<reference evidence="4" key="1">
    <citation type="journal article" date="2023" name="Mol. Phylogenet. Evol.">
        <title>Genome-scale phylogeny and comparative genomics of the fungal order Sordariales.</title>
        <authorList>
            <person name="Hensen N."/>
            <person name="Bonometti L."/>
            <person name="Westerberg I."/>
            <person name="Brannstrom I.O."/>
            <person name="Guillou S."/>
            <person name="Cros-Aarteil S."/>
            <person name="Calhoun S."/>
            <person name="Haridas S."/>
            <person name="Kuo A."/>
            <person name="Mondo S."/>
            <person name="Pangilinan J."/>
            <person name="Riley R."/>
            <person name="LaButti K."/>
            <person name="Andreopoulos B."/>
            <person name="Lipzen A."/>
            <person name="Chen C."/>
            <person name="Yan M."/>
            <person name="Daum C."/>
            <person name="Ng V."/>
            <person name="Clum A."/>
            <person name="Steindorff A."/>
            <person name="Ohm R.A."/>
            <person name="Martin F."/>
            <person name="Silar P."/>
            <person name="Natvig D.O."/>
            <person name="Lalanne C."/>
            <person name="Gautier V."/>
            <person name="Ament-Velasquez S.L."/>
            <person name="Kruys A."/>
            <person name="Hutchinson M.I."/>
            <person name="Powell A.J."/>
            <person name="Barry K."/>
            <person name="Miller A.N."/>
            <person name="Grigoriev I.V."/>
            <person name="Debuchy R."/>
            <person name="Gladieux P."/>
            <person name="Hiltunen Thoren M."/>
            <person name="Johannesson H."/>
        </authorList>
    </citation>
    <scope>NUCLEOTIDE SEQUENCE</scope>
    <source>
        <strain evidence="4">CBS 359.72</strain>
    </source>
</reference>